<dbReference type="EMBL" id="CP012603">
    <property type="protein sequence ID" value="ALE40411.1"/>
    <property type="molecule type" value="Genomic_DNA"/>
</dbReference>
<accession>A0A0M3TM88</accession>
<protein>
    <submittedName>
        <fullName evidence="1">Uncharacterized protein</fullName>
    </submittedName>
</protein>
<evidence type="ECO:0000313" key="2">
    <source>
        <dbReference type="Proteomes" id="UP000056502"/>
    </source>
</evidence>
<name>A0A0M3TM88_LEPIR</name>
<gene>
    <name evidence="1" type="ORF">G436_3253</name>
</gene>
<dbReference type="Proteomes" id="UP000056502">
    <property type="component" value="Chromosome I"/>
</dbReference>
<evidence type="ECO:0000313" key="1">
    <source>
        <dbReference type="EMBL" id="ALE40411.1"/>
    </source>
</evidence>
<sequence length="37" mass="4177">MLLFGSVLRYKQGINPPNPPKITAKIPEKNPINMKPM</sequence>
<dbReference type="AlphaFoldDB" id="A0A0M3TM88"/>
<proteinExistence type="predicted"/>
<organism evidence="1">
    <name type="scientific">Leptospira interrogans serovar Hardjo str. Norma</name>
    <dbReference type="NCBI Taxonomy" id="1279460"/>
    <lineage>
        <taxon>Bacteria</taxon>
        <taxon>Pseudomonadati</taxon>
        <taxon>Spirochaetota</taxon>
        <taxon>Spirochaetia</taxon>
        <taxon>Leptospirales</taxon>
        <taxon>Leptospiraceae</taxon>
        <taxon>Leptospira</taxon>
    </lineage>
</organism>
<reference evidence="1 2" key="1">
    <citation type="journal article" date="2015" name="Genome Announc.">
        <title>Whole-Genome Sequence of Leptospira interrogans Serovar Hardjo Subtype Hardjoprajitno Strain Norma, Isolated from Cattle in a Leptospirosis Outbreak in Brazil.</title>
        <authorList>
            <person name="Cosate M.R."/>
            <person name="Soares S.C."/>
            <person name="Mendes T.A."/>
            <person name="Raittz R.T."/>
            <person name="Moreira E.C."/>
            <person name="Leite R."/>
            <person name="Fernandes G.R."/>
            <person name="Haddad J.P."/>
            <person name="Ortega J.M."/>
        </authorList>
    </citation>
    <scope>NUCLEOTIDE SEQUENCE [LARGE SCALE GENOMIC DNA]</scope>
    <source>
        <strain evidence="1 2">Norma</strain>
    </source>
</reference>